<dbReference type="VEuPathDB" id="FungiDB:JI435_042550"/>
<dbReference type="Proteomes" id="UP000663193">
    <property type="component" value="Chromosome 8"/>
</dbReference>
<dbReference type="EMBL" id="CP069030">
    <property type="protein sequence ID" value="QRC98161.1"/>
    <property type="molecule type" value="Genomic_DNA"/>
</dbReference>
<organism evidence="1 2">
    <name type="scientific">Phaeosphaeria nodorum (strain SN15 / ATCC MYA-4574 / FGSC 10173)</name>
    <name type="common">Glume blotch fungus</name>
    <name type="synonym">Parastagonospora nodorum</name>
    <dbReference type="NCBI Taxonomy" id="321614"/>
    <lineage>
        <taxon>Eukaryota</taxon>
        <taxon>Fungi</taxon>
        <taxon>Dikarya</taxon>
        <taxon>Ascomycota</taxon>
        <taxon>Pezizomycotina</taxon>
        <taxon>Dothideomycetes</taxon>
        <taxon>Pleosporomycetidae</taxon>
        <taxon>Pleosporales</taxon>
        <taxon>Pleosporineae</taxon>
        <taxon>Phaeosphaeriaceae</taxon>
        <taxon>Parastagonospora</taxon>
    </lineage>
</organism>
<dbReference type="AlphaFoldDB" id="A0A7U2I365"/>
<reference evidence="2" key="1">
    <citation type="journal article" date="2021" name="BMC Genomics">
        <title>Chromosome-level genome assembly and manually-curated proteome of model necrotroph Parastagonospora nodorum Sn15 reveals a genome-wide trove of candidate effector homologs, and redundancy of virulence-related functions within an accessory chromosome.</title>
        <authorList>
            <person name="Bertazzoni S."/>
            <person name="Jones D.A.B."/>
            <person name="Phan H.T."/>
            <person name="Tan K.-C."/>
            <person name="Hane J.K."/>
        </authorList>
    </citation>
    <scope>NUCLEOTIDE SEQUENCE [LARGE SCALE GENOMIC DNA]</scope>
    <source>
        <strain evidence="2">SN15 / ATCC MYA-4574 / FGSC 10173)</strain>
    </source>
</reference>
<protein>
    <submittedName>
        <fullName evidence="1">Uncharacterized protein</fullName>
    </submittedName>
</protein>
<keyword evidence="2" id="KW-1185">Reference proteome</keyword>
<name>A0A7U2I365_PHANO</name>
<gene>
    <name evidence="1" type="ORF">JI435_042550</name>
</gene>
<evidence type="ECO:0000313" key="1">
    <source>
        <dbReference type="EMBL" id="QRC98161.1"/>
    </source>
</evidence>
<evidence type="ECO:0000313" key="2">
    <source>
        <dbReference type="Proteomes" id="UP000663193"/>
    </source>
</evidence>
<sequence length="85" mass="8827">MIDGESFSVKRCSNSFLRQIDAGVIGRVGGLQCFVSCGHCLGACSAARSGSTRAGASGVVNCGRRGETETAFERRGREGLLRGEG</sequence>
<proteinExistence type="predicted"/>
<accession>A0A7U2I365</accession>